<accession>A0A6L2Q038</accession>
<dbReference type="Pfam" id="PF08372">
    <property type="entry name" value="PRT_C"/>
    <property type="match status" value="1"/>
</dbReference>
<evidence type="ECO:0000313" key="11">
    <source>
        <dbReference type="EMBL" id="GFG35327.1"/>
    </source>
</evidence>
<feature type="compositionally biased region" description="Basic and acidic residues" evidence="8">
    <location>
        <begin position="17"/>
        <end position="26"/>
    </location>
</feature>
<dbReference type="Pfam" id="PF00168">
    <property type="entry name" value="C2"/>
    <property type="match status" value="2"/>
</dbReference>
<keyword evidence="7 9" id="KW-0472">Membrane</keyword>
<evidence type="ECO:0000256" key="7">
    <source>
        <dbReference type="ARBA" id="ARBA00023136"/>
    </source>
</evidence>
<dbReference type="InterPro" id="IPR035892">
    <property type="entry name" value="C2_domain_sf"/>
</dbReference>
<feature type="compositionally biased region" description="Acidic residues" evidence="8">
    <location>
        <begin position="624"/>
        <end position="640"/>
    </location>
</feature>
<feature type="region of interest" description="Disordered" evidence="8">
    <location>
        <begin position="1"/>
        <end position="54"/>
    </location>
</feature>
<dbReference type="FunFam" id="2.60.40.150:FF:000167">
    <property type="entry name" value="Multiple C2 domains, transmembrane 2a"/>
    <property type="match status" value="1"/>
</dbReference>
<reference evidence="12" key="1">
    <citation type="submission" date="2020-01" db="EMBL/GenBank/DDBJ databases">
        <title>Draft genome sequence of the Termite Coptotermes fromosanus.</title>
        <authorList>
            <person name="Itakura S."/>
            <person name="Yosikawa Y."/>
            <person name="Umezawa K."/>
        </authorList>
    </citation>
    <scope>NUCLEOTIDE SEQUENCE [LARGE SCALE GENOMIC DNA]</scope>
</reference>
<keyword evidence="2 9" id="KW-0812">Transmembrane</keyword>
<gene>
    <name evidence="11" type="ORF">Cfor_01367</name>
</gene>
<dbReference type="GO" id="GO:0046928">
    <property type="term" value="P:regulation of neurotransmitter secretion"/>
    <property type="evidence" value="ECO:0007669"/>
    <property type="project" value="TreeGrafter"/>
</dbReference>
<evidence type="ECO:0000256" key="1">
    <source>
        <dbReference type="ARBA" id="ARBA00004141"/>
    </source>
</evidence>
<dbReference type="SMART" id="SM00239">
    <property type="entry name" value="C2"/>
    <property type="match status" value="2"/>
</dbReference>
<keyword evidence="12" id="KW-1185">Reference proteome</keyword>
<protein>
    <recommendedName>
        <fullName evidence="10">C2 domain-containing protein</fullName>
    </recommendedName>
</protein>
<dbReference type="PRINTS" id="PR00360">
    <property type="entry name" value="C2DOMAIN"/>
</dbReference>
<dbReference type="EMBL" id="BLKM01012032">
    <property type="protein sequence ID" value="GFG35327.1"/>
    <property type="molecule type" value="Genomic_DNA"/>
</dbReference>
<organism evidence="11 12">
    <name type="scientific">Coptotermes formosanus</name>
    <name type="common">Formosan subterranean termite</name>
    <dbReference type="NCBI Taxonomy" id="36987"/>
    <lineage>
        <taxon>Eukaryota</taxon>
        <taxon>Metazoa</taxon>
        <taxon>Ecdysozoa</taxon>
        <taxon>Arthropoda</taxon>
        <taxon>Hexapoda</taxon>
        <taxon>Insecta</taxon>
        <taxon>Pterygota</taxon>
        <taxon>Neoptera</taxon>
        <taxon>Polyneoptera</taxon>
        <taxon>Dictyoptera</taxon>
        <taxon>Blattodea</taxon>
        <taxon>Blattoidea</taxon>
        <taxon>Termitoidae</taxon>
        <taxon>Rhinotermitidae</taxon>
        <taxon>Coptotermes</taxon>
    </lineage>
</organism>
<feature type="compositionally biased region" description="Acidic residues" evidence="8">
    <location>
        <begin position="74"/>
        <end position="86"/>
    </location>
</feature>
<dbReference type="GO" id="GO:0030672">
    <property type="term" value="C:synaptic vesicle membrane"/>
    <property type="evidence" value="ECO:0007669"/>
    <property type="project" value="TreeGrafter"/>
</dbReference>
<evidence type="ECO:0000256" key="9">
    <source>
        <dbReference type="SAM" id="Phobius"/>
    </source>
</evidence>
<dbReference type="PANTHER" id="PTHR45911:SF4">
    <property type="entry name" value="MULTIPLE C2 AND TRANSMEMBRANE DOMAIN-CONTAINING PROTEIN"/>
    <property type="match status" value="1"/>
</dbReference>
<evidence type="ECO:0000313" key="12">
    <source>
        <dbReference type="Proteomes" id="UP000502823"/>
    </source>
</evidence>
<keyword evidence="6 9" id="KW-1133">Transmembrane helix</keyword>
<name>A0A6L2Q038_COPFO</name>
<feature type="transmembrane region" description="Helical" evidence="9">
    <location>
        <begin position="600"/>
        <end position="621"/>
    </location>
</feature>
<dbReference type="InParanoid" id="A0A6L2Q038"/>
<dbReference type="PANTHER" id="PTHR45911">
    <property type="entry name" value="C2 DOMAIN-CONTAINING PROTEIN"/>
    <property type="match status" value="1"/>
</dbReference>
<evidence type="ECO:0000256" key="2">
    <source>
        <dbReference type="ARBA" id="ARBA00022692"/>
    </source>
</evidence>
<keyword evidence="4" id="KW-0677">Repeat</keyword>
<evidence type="ECO:0000259" key="10">
    <source>
        <dbReference type="PROSITE" id="PS50004"/>
    </source>
</evidence>
<sequence length="773" mass="88199">MQAEASTLRRVKTKLARLGDRLRREDEQQEGGGDFQVADSEREQAPASRAGVPRHLLRHILYRGGSASAAGADGDGDSCGDSDTEPDSSNKPSSLPHLSRGSDTEYQPVSGEDNSDNEPTCKARTELPSPQLTPRGLRTCGTRRPLLPPRAATMAECQSPPPSLMDEGPSCSVDVPLPEGGIFEKLGQRLKERSDKVQRYFQRNTKLCDMNRRLKSQIWSSVVTIVLVEGKNLLPMDIDGFSDPYAKFRLGSEKYKSKVVYKSLNPSWLEQFDLHLYDDQSQELEVTIWDKDRSKDDFMGRCIIDLSRLEREKTHRIWQDLEEGAGCIFLLLTISGTTASETISDLTTYEDNPHEREILERRYALLHTLHNLRDVGHLTVKVFRAQGLAAADLGGKSDPFCVLELVNARLQTQTEYKTLTPSWQKIFTFNVKDINSVLEVTVYDEDRDHKVEFLGKVAIPLLRIRNGEKKWYSLKDKKLHGRAKGNCPQILLEMTVLWNPIRASIRTLNPKEDKYMQTEVKFKRQVFVRNVMRLKAIIMFFIDLGKFIQSCFEWESTPRSIIALVTFIVLCYYFEPYMIPIALLLVFLKYYIVSTIFHQSFYIVNLVFVLQVLSLTGGWTVHDEEEEPLGDEDDDEEDKDKEEKKSLKERLQAIQEVTQSVQNSIGFIASLGESIKNTFNFTVPYLSALAILMLISGAVVLYLVSVRYLIMAWGVNKFARKLIRPHTVPNNEVLDLLSRVPDDEDLLAFRELKPHPTADVDRRRDQKKKHKMS</sequence>
<evidence type="ECO:0000256" key="8">
    <source>
        <dbReference type="SAM" id="MobiDB-lite"/>
    </source>
</evidence>
<feature type="region of interest" description="Disordered" evidence="8">
    <location>
        <begin position="66"/>
        <end position="146"/>
    </location>
</feature>
<proteinExistence type="predicted"/>
<feature type="transmembrane region" description="Helical" evidence="9">
    <location>
        <begin position="561"/>
        <end position="588"/>
    </location>
</feature>
<dbReference type="InterPro" id="IPR000008">
    <property type="entry name" value="C2_dom"/>
</dbReference>
<dbReference type="CDD" id="cd08376">
    <property type="entry name" value="C2B_MCTP_PRT"/>
    <property type="match status" value="1"/>
</dbReference>
<dbReference type="SUPFAM" id="SSF49562">
    <property type="entry name" value="C2 domain (Calcium/lipid-binding domain, CaLB)"/>
    <property type="match status" value="2"/>
</dbReference>
<evidence type="ECO:0000256" key="3">
    <source>
        <dbReference type="ARBA" id="ARBA00022723"/>
    </source>
</evidence>
<evidence type="ECO:0000256" key="4">
    <source>
        <dbReference type="ARBA" id="ARBA00022737"/>
    </source>
</evidence>
<dbReference type="CDD" id="cd08377">
    <property type="entry name" value="C2C_MCTP_PRT"/>
    <property type="match status" value="1"/>
</dbReference>
<dbReference type="Proteomes" id="UP000502823">
    <property type="component" value="Unassembled WGS sequence"/>
</dbReference>
<dbReference type="Gene3D" id="2.60.40.150">
    <property type="entry name" value="C2 domain"/>
    <property type="match status" value="2"/>
</dbReference>
<keyword evidence="5" id="KW-0106">Calcium</keyword>
<evidence type="ECO:0000256" key="6">
    <source>
        <dbReference type="ARBA" id="ARBA00022989"/>
    </source>
</evidence>
<keyword evidence="3" id="KW-0479">Metal-binding</keyword>
<comment type="subcellular location">
    <subcellularLocation>
        <location evidence="1">Membrane</location>
        <topology evidence="1">Multi-pass membrane protein</topology>
    </subcellularLocation>
</comment>
<dbReference type="FunFam" id="2.60.40.150:FF:000050">
    <property type="entry name" value="Multiple C2 and transmembrane domain containing 1"/>
    <property type="match status" value="1"/>
</dbReference>
<evidence type="ECO:0000256" key="5">
    <source>
        <dbReference type="ARBA" id="ARBA00022837"/>
    </source>
</evidence>
<feature type="domain" description="C2" evidence="10">
    <location>
        <begin position="203"/>
        <end position="319"/>
    </location>
</feature>
<dbReference type="FunCoup" id="A0A6L2Q038">
    <property type="interactions" value="107"/>
</dbReference>
<dbReference type="OrthoDB" id="5973539at2759"/>
<comment type="caution">
    <text evidence="11">The sequence shown here is derived from an EMBL/GenBank/DDBJ whole genome shotgun (WGS) entry which is preliminary data.</text>
</comment>
<dbReference type="InterPro" id="IPR013583">
    <property type="entry name" value="MCTP_C"/>
</dbReference>
<feature type="domain" description="C2" evidence="10">
    <location>
        <begin position="361"/>
        <end position="476"/>
    </location>
</feature>
<feature type="region of interest" description="Disordered" evidence="8">
    <location>
        <begin position="624"/>
        <end position="644"/>
    </location>
</feature>
<dbReference type="GO" id="GO:0005509">
    <property type="term" value="F:calcium ion binding"/>
    <property type="evidence" value="ECO:0007669"/>
    <property type="project" value="TreeGrafter"/>
</dbReference>
<feature type="transmembrane region" description="Helical" evidence="9">
    <location>
        <begin position="685"/>
        <end position="710"/>
    </location>
</feature>
<dbReference type="AlphaFoldDB" id="A0A6L2Q038"/>
<dbReference type="PROSITE" id="PS50004">
    <property type="entry name" value="C2"/>
    <property type="match status" value="2"/>
</dbReference>